<dbReference type="EMBL" id="CP058559">
    <property type="protein sequence ID" value="QNO14499.1"/>
    <property type="molecule type" value="Genomic_DNA"/>
</dbReference>
<dbReference type="PROSITE" id="PS51918">
    <property type="entry name" value="RADICAL_SAM"/>
    <property type="match status" value="1"/>
</dbReference>
<dbReference type="SFLD" id="SFLDG01102">
    <property type="entry name" value="Uncharacterised_Radical_SAM_Su"/>
    <property type="match status" value="1"/>
</dbReference>
<dbReference type="InterPro" id="IPR051675">
    <property type="entry name" value="Endo/Exo/Phosphatase_dom_1"/>
</dbReference>
<name>A0A7G9W737_ALKCA</name>
<dbReference type="CDD" id="cd01335">
    <property type="entry name" value="Radical_SAM"/>
    <property type="match status" value="1"/>
</dbReference>
<dbReference type="Gene3D" id="1.10.150.320">
    <property type="entry name" value="Photosystem II 12 kDa extrinsic protein"/>
    <property type="match status" value="1"/>
</dbReference>
<evidence type="ECO:0000256" key="1">
    <source>
        <dbReference type="ARBA" id="ARBA00022691"/>
    </source>
</evidence>
<dbReference type="InterPro" id="IPR013785">
    <property type="entry name" value="Aldolase_TIM"/>
</dbReference>
<sequence>MNSYDKLMILGEAAKYDVCASTSTPVTKKFSSGSFGIGTTTPCGVCHSFTPDGRCISLLKVLLTNVCQKDCSYCPNRSARDIERTSFTPDELAKVFMDFYVRNYVEGLFLSSGVQCSSDSTMDDLIKTIEILRFKYKFNGYIHLKILPGVKEHLIEEACKLANRVSINCETPNDKYMKNISKTKDFERDILTPISTIKKYSHKYNVSQSTQFIVGAAGESDFDILNRVTGLYGNLGVKRAYFSAFSPVKDTPLEHIPQTPLRRENRLYQSDFLLRFYGFSIDSLPFENGLLPNHIDPKLAFALKNLQLFPMDINKAPMSELLKVPGIGPVSAKRIIKLRKEFWISGPDMLKNLGVVLKRSIPFLSFNGKVFGNIDSLAKPKPEIQQLSWDFMEGDRE</sequence>
<dbReference type="PANTHER" id="PTHR21180">
    <property type="entry name" value="ENDONUCLEASE/EXONUCLEASE/PHOSPHATASE FAMILY DOMAIN-CONTAINING PROTEIN 1"/>
    <property type="match status" value="1"/>
</dbReference>
<keyword evidence="7" id="KW-1185">Reference proteome</keyword>
<dbReference type="InterPro" id="IPR058240">
    <property type="entry name" value="rSAM_sf"/>
</dbReference>
<gene>
    <name evidence="6" type="ORF">HYG86_06770</name>
</gene>
<dbReference type="Proteomes" id="UP000516160">
    <property type="component" value="Chromosome"/>
</dbReference>
<dbReference type="Gene3D" id="3.20.20.70">
    <property type="entry name" value="Aldolase class I"/>
    <property type="match status" value="1"/>
</dbReference>
<dbReference type="InterPro" id="IPR006638">
    <property type="entry name" value="Elp3/MiaA/NifB-like_rSAM"/>
</dbReference>
<dbReference type="GO" id="GO:0051536">
    <property type="term" value="F:iron-sulfur cluster binding"/>
    <property type="evidence" value="ECO:0007669"/>
    <property type="project" value="UniProtKB-KW"/>
</dbReference>
<evidence type="ECO:0000313" key="7">
    <source>
        <dbReference type="Proteomes" id="UP000516160"/>
    </source>
</evidence>
<dbReference type="GO" id="GO:0003824">
    <property type="term" value="F:catalytic activity"/>
    <property type="evidence" value="ECO:0007669"/>
    <property type="project" value="InterPro"/>
</dbReference>
<dbReference type="Pfam" id="PF04055">
    <property type="entry name" value="Radical_SAM"/>
    <property type="match status" value="1"/>
</dbReference>
<reference evidence="6 7" key="1">
    <citation type="submission" date="2020-07" db="EMBL/GenBank/DDBJ databases">
        <title>Alkalicella. sp. LB2 genome.</title>
        <authorList>
            <person name="Postec A."/>
            <person name="Quemeneur M."/>
        </authorList>
    </citation>
    <scope>NUCLEOTIDE SEQUENCE [LARGE SCALE GENOMIC DNA]</scope>
    <source>
        <strain evidence="6 7">LB2</strain>
    </source>
</reference>
<dbReference type="RefSeq" id="WP_213168239.1">
    <property type="nucleotide sequence ID" value="NZ_CP058559.1"/>
</dbReference>
<organism evidence="6 7">
    <name type="scientific">Alkalicella caledoniensis</name>
    <dbReference type="NCBI Taxonomy" id="2731377"/>
    <lineage>
        <taxon>Bacteria</taxon>
        <taxon>Bacillati</taxon>
        <taxon>Bacillota</taxon>
        <taxon>Clostridia</taxon>
        <taxon>Eubacteriales</taxon>
        <taxon>Proteinivoracaceae</taxon>
        <taxon>Alkalicella</taxon>
    </lineage>
</organism>
<keyword evidence="2" id="KW-0479">Metal-binding</keyword>
<keyword evidence="3" id="KW-0408">Iron</keyword>
<dbReference type="AlphaFoldDB" id="A0A7G9W737"/>
<evidence type="ECO:0000259" key="5">
    <source>
        <dbReference type="PROSITE" id="PS51918"/>
    </source>
</evidence>
<dbReference type="SUPFAM" id="SSF102114">
    <property type="entry name" value="Radical SAM enzymes"/>
    <property type="match status" value="1"/>
</dbReference>
<dbReference type="SFLD" id="SFLDS00029">
    <property type="entry name" value="Radical_SAM"/>
    <property type="match status" value="1"/>
</dbReference>
<keyword evidence="4" id="KW-0411">Iron-sulfur</keyword>
<dbReference type="PANTHER" id="PTHR21180:SF9">
    <property type="entry name" value="TYPE II SECRETION SYSTEM PROTEIN K"/>
    <property type="match status" value="1"/>
</dbReference>
<evidence type="ECO:0000256" key="3">
    <source>
        <dbReference type="ARBA" id="ARBA00023004"/>
    </source>
</evidence>
<dbReference type="InterPro" id="IPR010994">
    <property type="entry name" value="RuvA_2-like"/>
</dbReference>
<evidence type="ECO:0000256" key="4">
    <source>
        <dbReference type="ARBA" id="ARBA00023014"/>
    </source>
</evidence>
<keyword evidence="1" id="KW-0949">S-adenosyl-L-methionine</keyword>
<feature type="domain" description="Radical SAM core" evidence="5">
    <location>
        <begin position="51"/>
        <end position="280"/>
    </location>
</feature>
<dbReference type="SMART" id="SM00729">
    <property type="entry name" value="Elp3"/>
    <property type="match status" value="1"/>
</dbReference>
<dbReference type="KEGG" id="acae:HYG86_06770"/>
<evidence type="ECO:0000313" key="6">
    <source>
        <dbReference type="EMBL" id="QNO14499.1"/>
    </source>
</evidence>
<dbReference type="Pfam" id="PF12836">
    <property type="entry name" value="HHH_3"/>
    <property type="match status" value="1"/>
</dbReference>
<evidence type="ECO:0000256" key="2">
    <source>
        <dbReference type="ARBA" id="ARBA00022723"/>
    </source>
</evidence>
<dbReference type="SUPFAM" id="SSF47781">
    <property type="entry name" value="RuvA domain 2-like"/>
    <property type="match status" value="1"/>
</dbReference>
<dbReference type="NCBIfam" id="TIGR03916">
    <property type="entry name" value="rSAM_link_UDG"/>
    <property type="match status" value="1"/>
</dbReference>
<proteinExistence type="predicted"/>
<dbReference type="InterPro" id="IPR023874">
    <property type="entry name" value="DNA_rSAM_put"/>
</dbReference>
<dbReference type="InterPro" id="IPR007197">
    <property type="entry name" value="rSAM"/>
</dbReference>
<protein>
    <submittedName>
        <fullName evidence="6">Putative DNA modification/repair radical SAM protein</fullName>
    </submittedName>
</protein>
<dbReference type="GO" id="GO:0046872">
    <property type="term" value="F:metal ion binding"/>
    <property type="evidence" value="ECO:0007669"/>
    <property type="project" value="UniProtKB-KW"/>
</dbReference>
<accession>A0A7G9W737</accession>